<keyword evidence="1" id="KW-0479">Metal-binding</keyword>
<dbReference type="EMBL" id="VAHF01000003">
    <property type="protein sequence ID" value="TXG66610.1"/>
    <property type="molecule type" value="Genomic_DNA"/>
</dbReference>
<reference evidence="10" key="1">
    <citation type="journal article" date="2019" name="Gigascience">
        <title>De novo genome assembly of the endangered Acer yangbiense, a plant species with extremely small populations endemic to Yunnan Province, China.</title>
        <authorList>
            <person name="Yang J."/>
            <person name="Wariss H.M."/>
            <person name="Tao L."/>
            <person name="Zhang R."/>
            <person name="Yun Q."/>
            <person name="Hollingsworth P."/>
            <person name="Dao Z."/>
            <person name="Luo G."/>
            <person name="Guo H."/>
            <person name="Ma Y."/>
            <person name="Sun W."/>
        </authorList>
    </citation>
    <scope>NUCLEOTIDE SEQUENCE [LARGE SCALE GENOMIC DNA]</scope>
    <source>
        <strain evidence="10">cv. Malutang</strain>
    </source>
</reference>
<dbReference type="Gene3D" id="3.30.40.10">
    <property type="entry name" value="Zinc/RING finger domain, C3HC4 (zinc finger)"/>
    <property type="match status" value="2"/>
</dbReference>
<feature type="domain" description="PHD-type" evidence="8">
    <location>
        <begin position="187"/>
        <end position="298"/>
    </location>
</feature>
<dbReference type="PROSITE" id="PS50016">
    <property type="entry name" value="ZF_PHD_2"/>
    <property type="match status" value="1"/>
</dbReference>
<evidence type="ECO:0000256" key="2">
    <source>
        <dbReference type="ARBA" id="ARBA00022771"/>
    </source>
</evidence>
<dbReference type="InterPro" id="IPR011011">
    <property type="entry name" value="Znf_FYVE_PHD"/>
</dbReference>
<evidence type="ECO:0000259" key="8">
    <source>
        <dbReference type="PROSITE" id="PS51805"/>
    </source>
</evidence>
<gene>
    <name evidence="9" type="ORF">EZV62_007885</name>
</gene>
<accession>A0A5C7IB89</accession>
<evidence type="ECO:0000313" key="10">
    <source>
        <dbReference type="Proteomes" id="UP000323000"/>
    </source>
</evidence>
<dbReference type="InterPro" id="IPR050701">
    <property type="entry name" value="Histone_Mod_Regulator"/>
</dbReference>
<dbReference type="InterPro" id="IPR001965">
    <property type="entry name" value="Znf_PHD"/>
</dbReference>
<comment type="caution">
    <text evidence="9">The sequence shown here is derived from an EMBL/GenBank/DDBJ whole genome shotgun (WGS) entry which is preliminary data.</text>
</comment>
<keyword evidence="3" id="KW-0862">Zinc</keyword>
<feature type="transmembrane region" description="Helical" evidence="6">
    <location>
        <begin position="309"/>
        <end position="337"/>
    </location>
</feature>
<dbReference type="CDD" id="cd15492">
    <property type="entry name" value="PHD_BRPF_JADE_like"/>
    <property type="match status" value="1"/>
</dbReference>
<protein>
    <recommendedName>
        <fullName evidence="11">PHD-type domain-containing protein</fullName>
    </recommendedName>
</protein>
<dbReference type="SMART" id="SM00249">
    <property type="entry name" value="PHD"/>
    <property type="match status" value="2"/>
</dbReference>
<dbReference type="PANTHER" id="PTHR13793">
    <property type="entry name" value="PHD FINGER PROTEINS"/>
    <property type="match status" value="1"/>
</dbReference>
<dbReference type="GO" id="GO:0008270">
    <property type="term" value="F:zinc ion binding"/>
    <property type="evidence" value="ECO:0007669"/>
    <property type="project" value="UniProtKB-KW"/>
</dbReference>
<feature type="region of interest" description="Disordered" evidence="5">
    <location>
        <begin position="92"/>
        <end position="117"/>
    </location>
</feature>
<keyword evidence="6" id="KW-0812">Transmembrane</keyword>
<keyword evidence="10" id="KW-1185">Reference proteome</keyword>
<dbReference type="InterPro" id="IPR019786">
    <property type="entry name" value="Zinc_finger_PHD-type_CS"/>
</dbReference>
<dbReference type="PROSITE" id="PS51805">
    <property type="entry name" value="EPHD"/>
    <property type="match status" value="1"/>
</dbReference>
<dbReference type="InterPro" id="IPR013083">
    <property type="entry name" value="Znf_RING/FYVE/PHD"/>
</dbReference>
<feature type="domain" description="PHD-type" evidence="7">
    <location>
        <begin position="128"/>
        <end position="181"/>
    </location>
</feature>
<keyword evidence="6" id="KW-0472">Membrane</keyword>
<dbReference type="PROSITE" id="PS01359">
    <property type="entry name" value="ZF_PHD_1"/>
    <property type="match status" value="1"/>
</dbReference>
<dbReference type="Proteomes" id="UP000323000">
    <property type="component" value="Chromosome 3"/>
</dbReference>
<evidence type="ECO:0000256" key="3">
    <source>
        <dbReference type="ARBA" id="ARBA00022833"/>
    </source>
</evidence>
<dbReference type="Pfam" id="PF00628">
    <property type="entry name" value="PHD"/>
    <property type="match status" value="1"/>
</dbReference>
<evidence type="ECO:0000256" key="5">
    <source>
        <dbReference type="SAM" id="MobiDB-lite"/>
    </source>
</evidence>
<dbReference type="Pfam" id="PF13832">
    <property type="entry name" value="zf-HC5HC2H_2"/>
    <property type="match status" value="1"/>
</dbReference>
<keyword evidence="6" id="KW-1133">Transmembrane helix</keyword>
<sequence length="383" mass="42819">MDSNFQALPPLKRFRLMQQQEQIEHQQSNEVPICLPAKKRKQSLNPPPLPTAATTCCLPTKKRVWALQPELISNESSLNLDFNVEWKPTFNEETATEEKKSERIPPVKSTNQSTETIPEEHYEDDDDGIVCAVCQSTDGDQTDPIVLCDGCDLMVHTTCYGNPIVKGIPEGDWFCAQCLDAKPHKASSSCCLCPNKDGAMKPTNDGSWAHIVCAVFVPEVFFEDPEGREGIDCSKVPKTRWGNKCYVCRSKKGCAVECSEPNCPLWFHVTCGLKEDLYIEYSEGKKGAVVAGFCKDHTELWKKVKFHDFAFLVCLGLMALVFVNNFLCVGGFLSVFFAARTDWKIQDCGQRGAQVKRNLNGLIGLSKLHFSDCNLQMLIGVKF</sequence>
<feature type="compositionally biased region" description="Basic and acidic residues" evidence="5">
    <location>
        <begin position="96"/>
        <end position="105"/>
    </location>
</feature>
<evidence type="ECO:0000259" key="7">
    <source>
        <dbReference type="PROSITE" id="PS50016"/>
    </source>
</evidence>
<dbReference type="InterPro" id="IPR034732">
    <property type="entry name" value="EPHD"/>
</dbReference>
<evidence type="ECO:0000256" key="6">
    <source>
        <dbReference type="SAM" id="Phobius"/>
    </source>
</evidence>
<dbReference type="InterPro" id="IPR019787">
    <property type="entry name" value="Znf_PHD-finger"/>
</dbReference>
<dbReference type="SUPFAM" id="SSF57903">
    <property type="entry name" value="FYVE/PHD zinc finger"/>
    <property type="match status" value="1"/>
</dbReference>
<evidence type="ECO:0000256" key="4">
    <source>
        <dbReference type="PROSITE-ProRule" id="PRU00146"/>
    </source>
</evidence>
<dbReference type="CDD" id="cd15571">
    <property type="entry name" value="ePHD"/>
    <property type="match status" value="1"/>
</dbReference>
<proteinExistence type="predicted"/>
<evidence type="ECO:0000256" key="1">
    <source>
        <dbReference type="ARBA" id="ARBA00022723"/>
    </source>
</evidence>
<dbReference type="PANTHER" id="PTHR13793:SF148">
    <property type="entry name" value="RING_FYVE_PHD ZINC FINGER SUPERFAMILY PROTEIN"/>
    <property type="match status" value="1"/>
</dbReference>
<dbReference type="AlphaFoldDB" id="A0A5C7IB89"/>
<evidence type="ECO:0008006" key="11">
    <source>
        <dbReference type="Google" id="ProtNLM"/>
    </source>
</evidence>
<dbReference type="OrthoDB" id="20839at2759"/>
<name>A0A5C7IB89_9ROSI</name>
<organism evidence="9 10">
    <name type="scientific">Acer yangbiense</name>
    <dbReference type="NCBI Taxonomy" id="1000413"/>
    <lineage>
        <taxon>Eukaryota</taxon>
        <taxon>Viridiplantae</taxon>
        <taxon>Streptophyta</taxon>
        <taxon>Embryophyta</taxon>
        <taxon>Tracheophyta</taxon>
        <taxon>Spermatophyta</taxon>
        <taxon>Magnoliopsida</taxon>
        <taxon>eudicotyledons</taxon>
        <taxon>Gunneridae</taxon>
        <taxon>Pentapetalae</taxon>
        <taxon>rosids</taxon>
        <taxon>malvids</taxon>
        <taxon>Sapindales</taxon>
        <taxon>Sapindaceae</taxon>
        <taxon>Hippocastanoideae</taxon>
        <taxon>Acereae</taxon>
        <taxon>Acer</taxon>
    </lineage>
</organism>
<keyword evidence="2 4" id="KW-0863">Zinc-finger</keyword>
<dbReference type="GO" id="GO:0006357">
    <property type="term" value="P:regulation of transcription by RNA polymerase II"/>
    <property type="evidence" value="ECO:0007669"/>
    <property type="project" value="TreeGrafter"/>
</dbReference>
<evidence type="ECO:0000313" key="9">
    <source>
        <dbReference type="EMBL" id="TXG66610.1"/>
    </source>
</evidence>
<dbReference type="GO" id="GO:0005634">
    <property type="term" value="C:nucleus"/>
    <property type="evidence" value="ECO:0007669"/>
    <property type="project" value="UniProtKB-ARBA"/>
</dbReference>